<feature type="binding site" evidence="2">
    <location>
        <position position="62"/>
    </location>
    <ligand>
        <name>substrate</name>
    </ligand>
</feature>
<dbReference type="CDD" id="cd07067">
    <property type="entry name" value="HP_PGM_like"/>
    <property type="match status" value="1"/>
</dbReference>
<dbReference type="InterPro" id="IPR029033">
    <property type="entry name" value="His_PPase_superfam"/>
</dbReference>
<feature type="active site" description="Proton donor/acceptor" evidence="1">
    <location>
        <position position="89"/>
    </location>
</feature>
<dbReference type="Gene3D" id="3.40.50.1240">
    <property type="entry name" value="Phosphoglycerate mutase-like"/>
    <property type="match status" value="1"/>
</dbReference>
<feature type="binding site" evidence="2">
    <location>
        <begin position="8"/>
        <end position="15"/>
    </location>
    <ligand>
        <name>substrate</name>
    </ligand>
</feature>
<evidence type="ECO:0000313" key="4">
    <source>
        <dbReference type="Proteomes" id="UP001144805"/>
    </source>
</evidence>
<dbReference type="PANTHER" id="PTHR48100">
    <property type="entry name" value="BROAD-SPECIFICITY PHOSPHATASE YOR283W-RELATED"/>
    <property type="match status" value="1"/>
</dbReference>
<comment type="caution">
    <text evidence="3">The sequence shown here is derived from an EMBL/GenBank/DDBJ whole genome shotgun (WGS) entry which is preliminary data.</text>
</comment>
<sequence length="192" mass="21532">MPTIVFIRHGETDWNAEGRFQGQRDIPLNARGRGQAQRNGRVLAEKMPQTVDFDFVASPLERTRQTMEIARGAMGLDPSAYRLDPILKEITFGRWEGYTAPELMLRWPELVAARDVDKWGFQPPAGESYAMLSVRIGAWLAGVVKDTVVVSHGGVCRVLRGLLLGLDTSQTPNLDVPQDRIFVWDGREAAWL</sequence>
<reference evidence="3" key="1">
    <citation type="submission" date="2022-11" db="EMBL/GenBank/DDBJ databases">
        <title>Biodiversity and phylogenetic relationships of bacteria.</title>
        <authorList>
            <person name="Machado R.A.R."/>
            <person name="Bhat A."/>
            <person name="Loulou A."/>
            <person name="Kallel S."/>
        </authorList>
    </citation>
    <scope>NUCLEOTIDE SEQUENCE</scope>
    <source>
        <strain evidence="3">K-TC2</strain>
    </source>
</reference>
<dbReference type="SMART" id="SM00855">
    <property type="entry name" value="PGAM"/>
    <property type="match status" value="1"/>
</dbReference>
<dbReference type="PANTHER" id="PTHR48100:SF59">
    <property type="entry name" value="ADENOSYLCOBALAMIN_ALPHA-RIBAZOLE PHOSPHATASE"/>
    <property type="match status" value="1"/>
</dbReference>
<gene>
    <name evidence="3" type="ORF">OSH07_16505</name>
</gene>
<dbReference type="GO" id="GO:0005737">
    <property type="term" value="C:cytoplasm"/>
    <property type="evidence" value="ECO:0007669"/>
    <property type="project" value="TreeGrafter"/>
</dbReference>
<organism evidence="3 4">
    <name type="scientific">Kaistia nematophila</name>
    <dbReference type="NCBI Taxonomy" id="2994654"/>
    <lineage>
        <taxon>Bacteria</taxon>
        <taxon>Pseudomonadati</taxon>
        <taxon>Pseudomonadota</taxon>
        <taxon>Alphaproteobacteria</taxon>
        <taxon>Hyphomicrobiales</taxon>
        <taxon>Kaistiaceae</taxon>
        <taxon>Kaistia</taxon>
    </lineage>
</organism>
<dbReference type="EMBL" id="JAPKNK010000007">
    <property type="protein sequence ID" value="MCX5570809.1"/>
    <property type="molecule type" value="Genomic_DNA"/>
</dbReference>
<protein>
    <submittedName>
        <fullName evidence="3">Histidine phosphatase family protein</fullName>
    </submittedName>
</protein>
<dbReference type="AlphaFoldDB" id="A0A9X3E3I1"/>
<accession>A0A9X3E3I1</accession>
<proteinExistence type="predicted"/>
<keyword evidence="4" id="KW-1185">Reference proteome</keyword>
<dbReference type="SUPFAM" id="SSF53254">
    <property type="entry name" value="Phosphoglycerate mutase-like"/>
    <property type="match status" value="1"/>
</dbReference>
<evidence type="ECO:0000313" key="3">
    <source>
        <dbReference type="EMBL" id="MCX5570809.1"/>
    </source>
</evidence>
<dbReference type="GO" id="GO:0016791">
    <property type="term" value="F:phosphatase activity"/>
    <property type="evidence" value="ECO:0007669"/>
    <property type="project" value="TreeGrafter"/>
</dbReference>
<name>A0A9X3E3I1_9HYPH</name>
<evidence type="ECO:0000256" key="1">
    <source>
        <dbReference type="PIRSR" id="PIRSR613078-1"/>
    </source>
</evidence>
<dbReference type="Pfam" id="PF00300">
    <property type="entry name" value="His_Phos_1"/>
    <property type="match status" value="1"/>
</dbReference>
<dbReference type="RefSeq" id="WP_266339778.1">
    <property type="nucleotide sequence ID" value="NZ_JAPKNK010000007.1"/>
</dbReference>
<dbReference type="InterPro" id="IPR050275">
    <property type="entry name" value="PGM_Phosphatase"/>
</dbReference>
<dbReference type="InterPro" id="IPR013078">
    <property type="entry name" value="His_Pase_superF_clade-1"/>
</dbReference>
<dbReference type="Proteomes" id="UP001144805">
    <property type="component" value="Unassembled WGS sequence"/>
</dbReference>
<evidence type="ECO:0000256" key="2">
    <source>
        <dbReference type="PIRSR" id="PIRSR613078-2"/>
    </source>
</evidence>
<feature type="active site" description="Tele-phosphohistidine intermediate" evidence="1">
    <location>
        <position position="9"/>
    </location>
</feature>
<dbReference type="PIRSF" id="PIRSF000709">
    <property type="entry name" value="6PFK_2-Ptase"/>
    <property type="match status" value="1"/>
</dbReference>